<name>A0A117IBH4_MYCCR</name>
<evidence type="ECO:0000256" key="1">
    <source>
        <dbReference type="ARBA" id="ARBA00004496"/>
    </source>
</evidence>
<dbReference type="Pfam" id="PF14011">
    <property type="entry name" value="ESX-1_EspG"/>
    <property type="match status" value="1"/>
</dbReference>
<proteinExistence type="inferred from homology"/>
<evidence type="ECO:0000313" key="5">
    <source>
        <dbReference type="EMBL" id="GAS97984.1"/>
    </source>
</evidence>
<comment type="similarity">
    <text evidence="2">Belongs to the EspG family.</text>
</comment>
<reference evidence="6" key="2">
    <citation type="submission" date="2016-02" db="EMBL/GenBank/DDBJ databases">
        <title>Draft genome sequence of five rapidly growing Mycobacterium species.</title>
        <authorList>
            <person name="Katahira K."/>
            <person name="Gotou Y."/>
            <person name="Iida K."/>
            <person name="Ogura Y."/>
            <person name="Hayashi T."/>
        </authorList>
    </citation>
    <scope>NUCLEOTIDE SEQUENCE [LARGE SCALE GENOMIC DNA]</scope>
    <source>
        <strain evidence="6">JCM15298</strain>
    </source>
</reference>
<reference evidence="6" key="1">
    <citation type="journal article" date="2016" name="Genome Announc.">
        <title>Draft Genome Sequences of Five Rapidly Growing Mycobacterium Species, M. thermoresistibile, M. fortuitum subsp. acetamidolyticum, M. canariasense, M. brisbanense, and M. novocastrense.</title>
        <authorList>
            <person name="Katahira K."/>
            <person name="Ogura Y."/>
            <person name="Gotoh Y."/>
            <person name="Hayashi T."/>
        </authorList>
    </citation>
    <scope>NUCLEOTIDE SEQUENCE [LARGE SCALE GENOMIC DNA]</scope>
    <source>
        <strain evidence="6">JCM15298</strain>
    </source>
</reference>
<organism evidence="5 6">
    <name type="scientific">Mycolicibacterium canariasense</name>
    <name type="common">Mycobacterium canariasense</name>
    <dbReference type="NCBI Taxonomy" id="228230"/>
    <lineage>
        <taxon>Bacteria</taxon>
        <taxon>Bacillati</taxon>
        <taxon>Actinomycetota</taxon>
        <taxon>Actinomycetes</taxon>
        <taxon>Mycobacteriales</taxon>
        <taxon>Mycobacteriaceae</taxon>
        <taxon>Mycolicibacterium</taxon>
    </lineage>
</organism>
<dbReference type="OrthoDB" id="4375220at2"/>
<dbReference type="InterPro" id="IPR025734">
    <property type="entry name" value="EspG"/>
</dbReference>
<dbReference type="STRING" id="228230.RMCC_4949"/>
<gene>
    <name evidence="5" type="ORF">RMCC_4949</name>
</gene>
<sequence>MSNTRGPRAVGERAGSGVTSRREVGALDLFDLQLINERYGRDSLPYPFMLTRPTPFEFVDEVARYAVQLPDRLRSGDLSVFARCLEAWLHADVTVAGHVQYVPADTPSIRVLAFRTGQSGYLLQQRADADVVDVCMVSPLEVGAAIAAAMNLEGPGRHPRILIPEYVPRRPADVDTDDVVVRHEVTATSGVNVSASELSAYANVQSNWRPAREWGIDAHKESLTWMRMRDDGDYLGEPDRSRGIPLTTALLSERIDGLIAADIELLNESREWSLP</sequence>
<evidence type="ECO:0000313" key="6">
    <source>
        <dbReference type="Proteomes" id="UP000069443"/>
    </source>
</evidence>
<evidence type="ECO:0000256" key="3">
    <source>
        <dbReference type="ARBA" id="ARBA00022490"/>
    </source>
</evidence>
<dbReference type="EMBL" id="BCSY01000078">
    <property type="protein sequence ID" value="GAS97984.1"/>
    <property type="molecule type" value="Genomic_DNA"/>
</dbReference>
<keyword evidence="3" id="KW-0963">Cytoplasm</keyword>
<comment type="caution">
    <text evidence="5">The sequence shown here is derived from an EMBL/GenBank/DDBJ whole genome shotgun (WGS) entry which is preliminary data.</text>
</comment>
<keyword evidence="4" id="KW-0143">Chaperone</keyword>
<evidence type="ECO:0000256" key="2">
    <source>
        <dbReference type="ARBA" id="ARBA00006411"/>
    </source>
</evidence>
<protein>
    <submittedName>
        <fullName evidence="5">Uncharacterized protein</fullName>
    </submittedName>
</protein>
<dbReference type="Proteomes" id="UP000069443">
    <property type="component" value="Unassembled WGS sequence"/>
</dbReference>
<evidence type="ECO:0000256" key="4">
    <source>
        <dbReference type="ARBA" id="ARBA00023186"/>
    </source>
</evidence>
<dbReference type="AlphaFoldDB" id="A0A117IBH4"/>
<dbReference type="RefSeq" id="WP_131805381.1">
    <property type="nucleotide sequence ID" value="NZ_BCSY01000078.1"/>
</dbReference>
<accession>A0A117IBH4</accession>
<comment type="subcellular location">
    <subcellularLocation>
        <location evidence="1">Cytoplasm</location>
    </subcellularLocation>
</comment>
<keyword evidence="6" id="KW-1185">Reference proteome</keyword>
<dbReference type="GO" id="GO:0005737">
    <property type="term" value="C:cytoplasm"/>
    <property type="evidence" value="ECO:0007669"/>
    <property type="project" value="UniProtKB-SubCell"/>
</dbReference>